<proteinExistence type="predicted"/>
<dbReference type="EMBL" id="WXEW01000013">
    <property type="protein sequence ID" value="NAS27115.1"/>
    <property type="molecule type" value="Genomic_DNA"/>
</dbReference>
<evidence type="ECO:0000259" key="1">
    <source>
        <dbReference type="Pfam" id="PF09860"/>
    </source>
</evidence>
<dbReference type="Proteomes" id="UP000479526">
    <property type="component" value="Unassembled WGS sequence"/>
</dbReference>
<reference evidence="2 3" key="1">
    <citation type="submission" date="2020-01" db="EMBL/GenBank/DDBJ databases">
        <title>Herbidospora sp. NEAU-GS84 nov., a novel actinomycete isolated from soil.</title>
        <authorList>
            <person name="Han L."/>
        </authorList>
    </citation>
    <scope>NUCLEOTIDE SEQUENCE [LARGE SCALE GENOMIC DNA]</scope>
    <source>
        <strain evidence="2 3">NEAU-GS84</strain>
    </source>
</reference>
<evidence type="ECO:0000313" key="2">
    <source>
        <dbReference type="EMBL" id="NAS27115.1"/>
    </source>
</evidence>
<dbReference type="Pfam" id="PF09860">
    <property type="entry name" value="DUF2087"/>
    <property type="match status" value="1"/>
</dbReference>
<sequence length="89" mass="10136">MSAEISREVIDRFLVGGRLVQMPAKHAVRLAVLDRVAQSFEIGVRYSEKEVNEVLVGFFDDYAALRRYLIDNDLLSREDGVYWRSGGTV</sequence>
<dbReference type="RefSeq" id="WP_161484075.1">
    <property type="nucleotide sequence ID" value="NZ_WXEW01000013.1"/>
</dbReference>
<protein>
    <submittedName>
        <fullName evidence="2">DUF2087 domain-containing protein</fullName>
    </submittedName>
</protein>
<dbReference type="InterPro" id="IPR018656">
    <property type="entry name" value="DUF2087"/>
</dbReference>
<comment type="caution">
    <text evidence="2">The sequence shown here is derived from an EMBL/GenBank/DDBJ whole genome shotgun (WGS) entry which is preliminary data.</text>
</comment>
<evidence type="ECO:0000313" key="3">
    <source>
        <dbReference type="Proteomes" id="UP000479526"/>
    </source>
</evidence>
<organism evidence="2 3">
    <name type="scientific">Herbidospora solisilvae</name>
    <dbReference type="NCBI Taxonomy" id="2696284"/>
    <lineage>
        <taxon>Bacteria</taxon>
        <taxon>Bacillati</taxon>
        <taxon>Actinomycetota</taxon>
        <taxon>Actinomycetes</taxon>
        <taxon>Streptosporangiales</taxon>
        <taxon>Streptosporangiaceae</taxon>
        <taxon>Herbidospora</taxon>
    </lineage>
</organism>
<accession>A0A7C9NJQ7</accession>
<feature type="domain" description="DUF2087" evidence="1">
    <location>
        <begin position="18"/>
        <end position="84"/>
    </location>
</feature>
<name>A0A7C9NJQ7_9ACTN</name>
<gene>
    <name evidence="2" type="ORF">GT755_36290</name>
</gene>
<dbReference type="AlphaFoldDB" id="A0A7C9NJQ7"/>
<keyword evidence="3" id="KW-1185">Reference proteome</keyword>